<evidence type="ECO:0000313" key="1">
    <source>
        <dbReference type="EMBL" id="PLW28499.1"/>
    </source>
</evidence>
<dbReference type="AlphaFoldDB" id="A0A2N5TSN0"/>
<gene>
    <name evidence="1" type="ORF">PCASD_17481</name>
</gene>
<proteinExistence type="predicted"/>
<protein>
    <submittedName>
        <fullName evidence="1">Uncharacterized protein</fullName>
    </submittedName>
</protein>
<accession>A0A2N5TSN0</accession>
<sequence>MDLDDMFVFTKPSDGARPARLFRRAIFPIWDVFFVRAYLGLPSGEAAHGCGSGAGGAGAGEAEKMPECVICFEPIDVLPCSPTPSASSLDQPLLADAPVDRSLLRRSAPPPPPLLFPFARSADVHHSLFSDGLHGPSLPHIAHTKCLEGWLAIKSECPFVVVHYLRFNDDLRKNQFLWICSSR</sequence>
<dbReference type="Proteomes" id="UP000235392">
    <property type="component" value="Unassembled WGS sequence"/>
</dbReference>
<name>A0A2N5TSN0_9BASI</name>
<reference evidence="1 2" key="1">
    <citation type="submission" date="2017-11" db="EMBL/GenBank/DDBJ databases">
        <title>De novo assembly and phasing of dikaryotic genomes from two isolates of Puccinia coronata f. sp. avenae, the causal agent of oat crown rust.</title>
        <authorList>
            <person name="Miller M.E."/>
            <person name="Zhang Y."/>
            <person name="Omidvar V."/>
            <person name="Sperschneider J."/>
            <person name="Schwessinger B."/>
            <person name="Raley C."/>
            <person name="Palmer J.M."/>
            <person name="Garnica D."/>
            <person name="Upadhyaya N."/>
            <person name="Rathjen J."/>
            <person name="Taylor J.M."/>
            <person name="Park R.F."/>
            <person name="Dodds P.N."/>
            <person name="Hirsch C.D."/>
            <person name="Kianian S.F."/>
            <person name="Figueroa M."/>
        </authorList>
    </citation>
    <scope>NUCLEOTIDE SEQUENCE [LARGE SCALE GENOMIC DNA]</scope>
    <source>
        <strain evidence="1">12SD80</strain>
    </source>
</reference>
<evidence type="ECO:0000313" key="2">
    <source>
        <dbReference type="Proteomes" id="UP000235392"/>
    </source>
</evidence>
<comment type="caution">
    <text evidence="1">The sequence shown here is derived from an EMBL/GenBank/DDBJ whole genome shotgun (WGS) entry which is preliminary data.</text>
</comment>
<organism evidence="1 2">
    <name type="scientific">Puccinia coronata f. sp. avenae</name>
    <dbReference type="NCBI Taxonomy" id="200324"/>
    <lineage>
        <taxon>Eukaryota</taxon>
        <taxon>Fungi</taxon>
        <taxon>Dikarya</taxon>
        <taxon>Basidiomycota</taxon>
        <taxon>Pucciniomycotina</taxon>
        <taxon>Pucciniomycetes</taxon>
        <taxon>Pucciniales</taxon>
        <taxon>Pucciniaceae</taxon>
        <taxon>Puccinia</taxon>
    </lineage>
</organism>
<dbReference type="EMBL" id="PGCI01000363">
    <property type="protein sequence ID" value="PLW28499.1"/>
    <property type="molecule type" value="Genomic_DNA"/>
</dbReference>